<reference evidence="3 4" key="1">
    <citation type="journal article" date="2010" name="Int. J. Syst. Evol. Microbiol.">
        <title>Bacillus horneckiae sp. nov., isolated from a spacecraft-assembly clean room.</title>
        <authorList>
            <person name="Vaishampayan P."/>
            <person name="Probst A."/>
            <person name="Krishnamurthi S."/>
            <person name="Ghosh S."/>
            <person name="Osman S."/>
            <person name="McDowall A."/>
            <person name="Ruckmani A."/>
            <person name="Mayilraj S."/>
            <person name="Venkateswaran K."/>
        </authorList>
    </citation>
    <scope>NUCLEOTIDE SEQUENCE [LARGE SCALE GENOMIC DNA]</scope>
    <source>
        <strain evidence="4">1PO1SC</strain>
    </source>
</reference>
<name>A0A2N0ZGB5_9BACI</name>
<evidence type="ECO:0000313" key="4">
    <source>
        <dbReference type="Proteomes" id="UP000233343"/>
    </source>
</evidence>
<organism evidence="3 4">
    <name type="scientific">Cytobacillus horneckiae</name>
    <dbReference type="NCBI Taxonomy" id="549687"/>
    <lineage>
        <taxon>Bacteria</taxon>
        <taxon>Bacillati</taxon>
        <taxon>Bacillota</taxon>
        <taxon>Bacilli</taxon>
        <taxon>Bacillales</taxon>
        <taxon>Bacillaceae</taxon>
        <taxon>Cytobacillus</taxon>
    </lineage>
</organism>
<dbReference type="AlphaFoldDB" id="A0A2N0ZGB5"/>
<evidence type="ECO:0000313" key="3">
    <source>
        <dbReference type="EMBL" id="PKG28536.1"/>
    </source>
</evidence>
<dbReference type="Pfam" id="PF04740">
    <property type="entry name" value="LXG"/>
    <property type="match status" value="1"/>
</dbReference>
<dbReference type="Proteomes" id="UP000233343">
    <property type="component" value="Unassembled WGS sequence"/>
</dbReference>
<dbReference type="InterPro" id="IPR006829">
    <property type="entry name" value="LXG_dom"/>
</dbReference>
<comment type="caution">
    <text evidence="3">The sequence shown here is derived from an EMBL/GenBank/DDBJ whole genome shotgun (WGS) entry which is preliminary data.</text>
</comment>
<feature type="domain" description="LXG" evidence="2">
    <location>
        <begin position="1"/>
        <end position="235"/>
    </location>
</feature>
<proteinExistence type="inferred from homology"/>
<gene>
    <name evidence="3" type="ORF">CWS20_13270</name>
</gene>
<dbReference type="EMBL" id="PISD01000028">
    <property type="protein sequence ID" value="PKG28536.1"/>
    <property type="molecule type" value="Genomic_DNA"/>
</dbReference>
<dbReference type="RefSeq" id="WP_066193380.1">
    <property type="nucleotide sequence ID" value="NZ_JARMMB010000030.1"/>
</dbReference>
<dbReference type="PROSITE" id="PS51756">
    <property type="entry name" value="LXG"/>
    <property type="match status" value="1"/>
</dbReference>
<sequence>MKTLEVASLLSGLDSLLAQLDSQEKGIQKIHSDVNGVIGLEDSLKGEGGEAIRSFYDDCHIPFLTFYQSMLEDYKQTLINIKSALQAFESSSTGVIRENFLQTDLSLALNKAATLTSELTNETNQVIHSVNDIVALPTVEDNEFLGQVSLAERKIDDTLEQLHRFDYEQTNNLDTISESSQIALGYVEQIDSMFRSKEISINGYQAGSLFEKLTSQTIHSPVASTNSNIVASGSSTSERAMSLLLAYESNKGIESTESQDELEGLLLALKNGAMGAFAPLAIMTAVHKTGLLRIEYTKKKNHYTFKYNQKVLKVLKGKAGPKWSRLLIQKINRISKRNRNIERSLKAQKKNVLSAKKPQDVRTPSEKFKGKVWKMATGNRPLHENIKSKVIKNTSREMVIAKGAFKKIAAKTSGIGAAIIGTYSAVSNIANRWDVGNLPEKEKYEARGRVVGEEVNKVAGSVTGATAGAYVGAVIGGALSGPFAPFGAAAGAVVGSVIGGAVGEWASKYTNKWMSDAGAAVGKTIHNVKESAKGAIEGAKNALNDAKDALFGWL</sequence>
<protein>
    <recommendedName>
        <fullName evidence="2">LXG domain-containing protein</fullName>
    </recommendedName>
</protein>
<comment type="similarity">
    <text evidence="1">In the N-terminal section; belongs to the LXG family.</text>
</comment>
<keyword evidence="4" id="KW-1185">Reference proteome</keyword>
<accession>A0A2N0ZGB5</accession>
<evidence type="ECO:0000256" key="1">
    <source>
        <dbReference type="ARBA" id="ARBA00034117"/>
    </source>
</evidence>
<evidence type="ECO:0000259" key="2">
    <source>
        <dbReference type="PROSITE" id="PS51756"/>
    </source>
</evidence>